<gene>
    <name evidence="2" type="ORF">CT0861_08371</name>
</gene>
<feature type="region of interest" description="Disordered" evidence="1">
    <location>
        <begin position="1"/>
        <end position="22"/>
    </location>
</feature>
<organism evidence="2 3">
    <name type="scientific">Colletotrichum tofieldiae</name>
    <dbReference type="NCBI Taxonomy" id="708197"/>
    <lineage>
        <taxon>Eukaryota</taxon>
        <taxon>Fungi</taxon>
        <taxon>Dikarya</taxon>
        <taxon>Ascomycota</taxon>
        <taxon>Pezizomycotina</taxon>
        <taxon>Sordariomycetes</taxon>
        <taxon>Hypocreomycetidae</taxon>
        <taxon>Glomerellales</taxon>
        <taxon>Glomerellaceae</taxon>
        <taxon>Colletotrichum</taxon>
        <taxon>Colletotrichum spaethianum species complex</taxon>
    </lineage>
</organism>
<comment type="caution">
    <text evidence="2">The sequence shown here is derived from an EMBL/GenBank/DDBJ whole genome shotgun (WGS) entry which is preliminary data.</text>
</comment>
<evidence type="ECO:0000313" key="3">
    <source>
        <dbReference type="Proteomes" id="UP000076552"/>
    </source>
</evidence>
<feature type="compositionally biased region" description="Polar residues" evidence="1">
    <location>
        <begin position="1"/>
        <end position="13"/>
    </location>
</feature>
<reference evidence="2 3" key="1">
    <citation type="submission" date="2015-06" db="EMBL/GenBank/DDBJ databases">
        <title>Survival trade-offs in plant roots during colonization by closely related pathogenic and mutualistic fungi.</title>
        <authorList>
            <person name="Hacquard S."/>
            <person name="Kracher B."/>
            <person name="Hiruma K."/>
            <person name="Weinman A."/>
            <person name="Muench P."/>
            <person name="Garrido Oter R."/>
            <person name="Ver Loren van Themaat E."/>
            <person name="Dallerey J.-F."/>
            <person name="Damm U."/>
            <person name="Henrissat B."/>
            <person name="Lespinet O."/>
            <person name="Thon M."/>
            <person name="Kemen E."/>
            <person name="McHardy A.C."/>
            <person name="Schulze-Lefert P."/>
            <person name="O'Connell R.J."/>
        </authorList>
    </citation>
    <scope>NUCLEOTIDE SEQUENCE [LARGE SCALE GENOMIC DNA]</scope>
    <source>
        <strain evidence="2 3">0861</strain>
    </source>
</reference>
<sequence length="72" mass="7847">MQQESQQLPTSPSKAPAYSPTALGRQDWGLGVRESSMAPMPFPMPAAARPCWSCIRDLKQFIMESFLGSASS</sequence>
<dbReference type="AlphaFoldDB" id="A0A166WXM3"/>
<accession>A0A166WXM3</accession>
<protein>
    <submittedName>
        <fullName evidence="2">Uncharacterized protein</fullName>
    </submittedName>
</protein>
<name>A0A166WXM3_9PEZI</name>
<dbReference type="EMBL" id="LFIV01000018">
    <property type="protein sequence ID" value="KZL76083.1"/>
    <property type="molecule type" value="Genomic_DNA"/>
</dbReference>
<evidence type="ECO:0000313" key="2">
    <source>
        <dbReference type="EMBL" id="KZL76083.1"/>
    </source>
</evidence>
<evidence type="ECO:0000256" key="1">
    <source>
        <dbReference type="SAM" id="MobiDB-lite"/>
    </source>
</evidence>
<dbReference type="Proteomes" id="UP000076552">
    <property type="component" value="Unassembled WGS sequence"/>
</dbReference>
<proteinExistence type="predicted"/>
<keyword evidence="3" id="KW-1185">Reference proteome</keyword>